<evidence type="ECO:0000313" key="3">
    <source>
        <dbReference type="Proteomes" id="UP000313359"/>
    </source>
</evidence>
<protein>
    <recommendedName>
        <fullName evidence="4">BTB domain-containing protein</fullName>
    </recommendedName>
</protein>
<dbReference type="EMBL" id="ML122272">
    <property type="protein sequence ID" value="RPD58977.1"/>
    <property type="molecule type" value="Genomic_DNA"/>
</dbReference>
<feature type="compositionally biased region" description="Basic and acidic residues" evidence="1">
    <location>
        <begin position="8"/>
        <end position="18"/>
    </location>
</feature>
<accession>A0A5C2S6Z1</accession>
<organism evidence="2 3">
    <name type="scientific">Lentinus tigrinus ALCF2SS1-6</name>
    <dbReference type="NCBI Taxonomy" id="1328759"/>
    <lineage>
        <taxon>Eukaryota</taxon>
        <taxon>Fungi</taxon>
        <taxon>Dikarya</taxon>
        <taxon>Basidiomycota</taxon>
        <taxon>Agaricomycotina</taxon>
        <taxon>Agaricomycetes</taxon>
        <taxon>Polyporales</taxon>
        <taxon>Polyporaceae</taxon>
        <taxon>Lentinus</taxon>
    </lineage>
</organism>
<dbReference type="OrthoDB" id="2752561at2759"/>
<evidence type="ECO:0000313" key="2">
    <source>
        <dbReference type="EMBL" id="RPD58977.1"/>
    </source>
</evidence>
<dbReference type="AlphaFoldDB" id="A0A5C2S6Z1"/>
<sequence length="285" mass="32102">MLAFPQPRKSESTSHPLDDASAELPVVDLPENSDTMEALLRLSYPRPTFSTFWTFDCAAELLEAAHKYELAYAEATLKQAIAPFVRDQPIQVYAFAARFRMTDLMEATAHACLALPFFWAYIPELENISAGAYHRLLDYRERCKVALGTISHTQWSVKDHRWTWRVCTTCVKHTSSRHVATGACGKCGQATWFSSFWNDVMARLKERPSVVTLLDQTLYDVPSLKKALDCATCRMVMYEQIRKFLALLADEAAKKISEVRPCPTPCGPKLTLLPGALGNQVTRYG</sequence>
<gene>
    <name evidence="2" type="ORF">L227DRAFT_170994</name>
</gene>
<reference evidence="2" key="1">
    <citation type="journal article" date="2018" name="Genome Biol. Evol.">
        <title>Genomics and development of Lentinus tigrinus, a white-rot wood-decaying mushroom with dimorphic fruiting bodies.</title>
        <authorList>
            <person name="Wu B."/>
            <person name="Xu Z."/>
            <person name="Knudson A."/>
            <person name="Carlson A."/>
            <person name="Chen N."/>
            <person name="Kovaka S."/>
            <person name="LaButti K."/>
            <person name="Lipzen A."/>
            <person name="Pennachio C."/>
            <person name="Riley R."/>
            <person name="Schakwitz W."/>
            <person name="Umezawa K."/>
            <person name="Ohm R.A."/>
            <person name="Grigoriev I.V."/>
            <person name="Nagy L.G."/>
            <person name="Gibbons J."/>
            <person name="Hibbett D."/>
        </authorList>
    </citation>
    <scope>NUCLEOTIDE SEQUENCE [LARGE SCALE GENOMIC DNA]</scope>
    <source>
        <strain evidence="2">ALCF2SS1-6</strain>
    </source>
</reference>
<evidence type="ECO:0000256" key="1">
    <source>
        <dbReference type="SAM" id="MobiDB-lite"/>
    </source>
</evidence>
<feature type="region of interest" description="Disordered" evidence="1">
    <location>
        <begin position="1"/>
        <end position="21"/>
    </location>
</feature>
<keyword evidence="3" id="KW-1185">Reference proteome</keyword>
<name>A0A5C2S6Z1_9APHY</name>
<proteinExistence type="predicted"/>
<dbReference type="Proteomes" id="UP000313359">
    <property type="component" value="Unassembled WGS sequence"/>
</dbReference>
<evidence type="ECO:0008006" key="4">
    <source>
        <dbReference type="Google" id="ProtNLM"/>
    </source>
</evidence>